<keyword evidence="10" id="KW-0449">Lipoprotein</keyword>
<evidence type="ECO:0000256" key="4">
    <source>
        <dbReference type="ARBA" id="ARBA00022679"/>
    </source>
</evidence>
<evidence type="ECO:0000256" key="7">
    <source>
        <dbReference type="ARBA" id="ARBA00022771"/>
    </source>
</evidence>
<dbReference type="InterPro" id="IPR058981">
    <property type="entry name" value="MGRN1/RNF157-like_N"/>
</dbReference>
<name>A0A7J6H4Q5_CANSA</name>
<keyword evidence="7 12" id="KW-0863">Zinc-finger</keyword>
<dbReference type="Pfam" id="PF26192">
    <property type="entry name" value="RNF157-like_N"/>
    <property type="match status" value="1"/>
</dbReference>
<evidence type="ECO:0000313" key="15">
    <source>
        <dbReference type="EMBL" id="KAF4361799.1"/>
    </source>
</evidence>
<dbReference type="Proteomes" id="UP000525078">
    <property type="component" value="Unassembled WGS sequence"/>
</dbReference>
<dbReference type="EC" id="2.3.2.27" evidence="3"/>
<evidence type="ECO:0000256" key="2">
    <source>
        <dbReference type="ARBA" id="ARBA00004906"/>
    </source>
</evidence>
<reference evidence="17 18" key="1">
    <citation type="journal article" date="2020" name="bioRxiv">
        <title>Sequence and annotation of 42 cannabis genomes reveals extensive copy number variation in cannabinoid synthesis and pathogen resistance genes.</title>
        <authorList>
            <person name="Mckernan K.J."/>
            <person name="Helbert Y."/>
            <person name="Kane L.T."/>
            <person name="Ebling H."/>
            <person name="Zhang L."/>
            <person name="Liu B."/>
            <person name="Eaton Z."/>
            <person name="Mclaughlin S."/>
            <person name="Kingan S."/>
            <person name="Baybayan P."/>
            <person name="Concepcion G."/>
            <person name="Jordan M."/>
            <person name="Riva A."/>
            <person name="Barbazuk W."/>
            <person name="Harkins T."/>
        </authorList>
    </citation>
    <scope>NUCLEOTIDE SEQUENCE [LARGE SCALE GENOMIC DNA]</scope>
    <source>
        <strain evidence="17 18">cv. Jamaican Lion 4</strain>
        <strain evidence="16">Father</strain>
        <strain evidence="15">Mother</strain>
        <tissue evidence="16">Leaf</tissue>
    </source>
</reference>
<dbReference type="PROSITE" id="PS50089">
    <property type="entry name" value="ZF_RING_2"/>
    <property type="match status" value="1"/>
</dbReference>
<dbReference type="Gene3D" id="3.30.40.10">
    <property type="entry name" value="Zinc/RING finger domain, C3HC4 (zinc finger)"/>
    <property type="match status" value="1"/>
</dbReference>
<dbReference type="InterPro" id="IPR045194">
    <property type="entry name" value="MGRN1/RNF157-like"/>
</dbReference>
<evidence type="ECO:0000256" key="11">
    <source>
        <dbReference type="ARBA" id="ARBA00025721"/>
    </source>
</evidence>
<comment type="caution">
    <text evidence="16">The sequence shown here is derived from an EMBL/GenBank/DDBJ whole genome shotgun (WGS) entry which is preliminary data.</text>
</comment>
<proteinExistence type="inferred from homology"/>
<evidence type="ECO:0000313" key="18">
    <source>
        <dbReference type="Proteomes" id="UP000583929"/>
    </source>
</evidence>
<keyword evidence="9" id="KW-0862">Zinc</keyword>
<evidence type="ECO:0000313" key="17">
    <source>
        <dbReference type="Proteomes" id="UP000525078"/>
    </source>
</evidence>
<evidence type="ECO:0000256" key="8">
    <source>
        <dbReference type="ARBA" id="ARBA00022786"/>
    </source>
</evidence>
<keyword evidence="18" id="KW-1185">Reference proteome</keyword>
<dbReference type="EMBL" id="JAATIQ010000065">
    <property type="protein sequence ID" value="KAF4389921.1"/>
    <property type="molecule type" value="Genomic_DNA"/>
</dbReference>
<dbReference type="SUPFAM" id="SSF57850">
    <property type="entry name" value="RING/U-box"/>
    <property type="match status" value="1"/>
</dbReference>
<evidence type="ECO:0000259" key="14">
    <source>
        <dbReference type="PROSITE" id="PS50089"/>
    </source>
</evidence>
<evidence type="ECO:0000256" key="1">
    <source>
        <dbReference type="ARBA" id="ARBA00000900"/>
    </source>
</evidence>
<protein>
    <recommendedName>
        <fullName evidence="3">RING-type E3 ubiquitin transferase</fullName>
        <ecNumber evidence="3">2.3.2.27</ecNumber>
    </recommendedName>
</protein>
<dbReference type="InterPro" id="IPR045195">
    <property type="entry name" value="LOG2-like_mRING_C3HC5"/>
</dbReference>
<feature type="region of interest" description="Disordered" evidence="13">
    <location>
        <begin position="98"/>
        <end position="122"/>
    </location>
</feature>
<keyword evidence="4" id="KW-0808">Transferase</keyword>
<feature type="compositionally biased region" description="Low complexity" evidence="13">
    <location>
        <begin position="44"/>
        <end position="67"/>
    </location>
</feature>
<dbReference type="GO" id="GO:0008270">
    <property type="term" value="F:zinc ion binding"/>
    <property type="evidence" value="ECO:0007669"/>
    <property type="project" value="UniProtKB-KW"/>
</dbReference>
<accession>A0A7J6H4Q5</accession>
<feature type="compositionally biased region" description="Low complexity" evidence="13">
    <location>
        <begin position="100"/>
        <end position="112"/>
    </location>
</feature>
<feature type="compositionally biased region" description="Pro residues" evidence="13">
    <location>
        <begin position="113"/>
        <end position="122"/>
    </location>
</feature>
<evidence type="ECO:0000256" key="13">
    <source>
        <dbReference type="SAM" id="MobiDB-lite"/>
    </source>
</evidence>
<dbReference type="InterPro" id="IPR013083">
    <property type="entry name" value="Znf_RING/FYVE/PHD"/>
</dbReference>
<dbReference type="PANTHER" id="PTHR22996:SF27">
    <property type="entry name" value="RING-TYPE E3 UBIQUITIN TRANSFERASE"/>
    <property type="match status" value="1"/>
</dbReference>
<dbReference type="InterPro" id="IPR001841">
    <property type="entry name" value="Znf_RING"/>
</dbReference>
<keyword evidence="6" id="KW-0479">Metal-binding</keyword>
<evidence type="ECO:0000256" key="3">
    <source>
        <dbReference type="ARBA" id="ARBA00012483"/>
    </source>
</evidence>
<dbReference type="Pfam" id="PF13920">
    <property type="entry name" value="zf-C3HC4_3"/>
    <property type="match status" value="1"/>
</dbReference>
<feature type="region of interest" description="Disordered" evidence="13">
    <location>
        <begin position="33"/>
        <end position="84"/>
    </location>
</feature>
<evidence type="ECO:0000313" key="16">
    <source>
        <dbReference type="EMBL" id="KAF4389921.1"/>
    </source>
</evidence>
<evidence type="ECO:0000256" key="12">
    <source>
        <dbReference type="PROSITE-ProRule" id="PRU00175"/>
    </source>
</evidence>
<organism evidence="16 18">
    <name type="scientific">Cannabis sativa</name>
    <name type="common">Hemp</name>
    <name type="synonym">Marijuana</name>
    <dbReference type="NCBI Taxonomy" id="3483"/>
    <lineage>
        <taxon>Eukaryota</taxon>
        <taxon>Viridiplantae</taxon>
        <taxon>Streptophyta</taxon>
        <taxon>Embryophyta</taxon>
        <taxon>Tracheophyta</taxon>
        <taxon>Spermatophyta</taxon>
        <taxon>Magnoliopsida</taxon>
        <taxon>eudicotyledons</taxon>
        <taxon>Gunneridae</taxon>
        <taxon>Pentapetalae</taxon>
        <taxon>rosids</taxon>
        <taxon>fabids</taxon>
        <taxon>Rosales</taxon>
        <taxon>Cannabaceae</taxon>
        <taxon>Cannabis</taxon>
    </lineage>
</organism>
<evidence type="ECO:0000256" key="10">
    <source>
        <dbReference type="ARBA" id="ARBA00023288"/>
    </source>
</evidence>
<evidence type="ECO:0000256" key="6">
    <source>
        <dbReference type="ARBA" id="ARBA00022723"/>
    </source>
</evidence>
<evidence type="ECO:0000256" key="9">
    <source>
        <dbReference type="ARBA" id="ARBA00022833"/>
    </source>
</evidence>
<dbReference type="CDD" id="cd16789">
    <property type="entry name" value="mRING-HC-C3HC5_MGRN1-like"/>
    <property type="match status" value="1"/>
</dbReference>
<keyword evidence="5" id="KW-0519">Myristate</keyword>
<feature type="domain" description="RING-type" evidence="14">
    <location>
        <begin position="354"/>
        <end position="393"/>
    </location>
</feature>
<keyword evidence="8" id="KW-0833">Ubl conjugation pathway</keyword>
<dbReference type="Proteomes" id="UP000583929">
    <property type="component" value="Unassembled WGS sequence"/>
</dbReference>
<gene>
    <name evidence="15" type="ORF">F8388_018965</name>
    <name evidence="16" type="ORF">G4B88_003404</name>
</gene>
<dbReference type="GO" id="GO:0016567">
    <property type="term" value="P:protein ubiquitination"/>
    <property type="evidence" value="ECO:0007669"/>
    <property type="project" value="TreeGrafter"/>
</dbReference>
<comment type="catalytic activity">
    <reaction evidence="1">
        <text>S-ubiquitinyl-[E2 ubiquitin-conjugating enzyme]-L-cysteine + [acceptor protein]-L-lysine = [E2 ubiquitin-conjugating enzyme]-L-cysteine + N(6)-ubiquitinyl-[acceptor protein]-L-lysine.</text>
        <dbReference type="EC" id="2.3.2.27"/>
    </reaction>
</comment>
<dbReference type="EMBL" id="JAATIP010000189">
    <property type="protein sequence ID" value="KAF4361799.1"/>
    <property type="molecule type" value="Genomic_DNA"/>
</dbReference>
<comment type="pathway">
    <text evidence="2">Protein modification; protein ubiquitination.</text>
</comment>
<dbReference type="PANTHER" id="PTHR22996">
    <property type="entry name" value="MAHOGUNIN"/>
    <property type="match status" value="1"/>
</dbReference>
<sequence length="446" mass="49320">MGVSFSRDGRSSSRYGRRGRMVSLVRTFNLNHVHGNHDQDQDQDQSPSTSIIDPSPSPVTSSSSPSATPLPPHPNSSFHHQTTTNFTNTTTSAAAPVDFSFPSLNSQSSSSPPRTPILPPPPLSTYVFGAPYPNHHIPNPFPSNNAQPRINPPVLPPPFASAKRIQNNVNVHKGTIKLYTDVHHSHSFLLSFTFDALVDGSITIFYFAKEGSDCTFAPLYPQYYMPLRIPFQKGLGQKFFQPSGTGIEIGFIDYVLFGMGELANSSLAKDILPLVIYVETDFPSLLTNLESIQPLSAAPPHSQITQALIEHNGEGQLLVKVINQILWIDGVRYELHELYGFGNSDESGELGKECIICMTEPKNVAVLPCRHMCMCSECAQALTVRSNKCPICRQLIRELIQIKITKVILSISHINSHDASTGGDFLTMQRFIDRRHHTILKQACKF</sequence>
<evidence type="ECO:0000256" key="5">
    <source>
        <dbReference type="ARBA" id="ARBA00022707"/>
    </source>
</evidence>
<dbReference type="AlphaFoldDB" id="A0A7J6H4Q5"/>
<dbReference type="SMART" id="SM00184">
    <property type="entry name" value="RING"/>
    <property type="match status" value="1"/>
</dbReference>
<dbReference type="GO" id="GO:0061630">
    <property type="term" value="F:ubiquitin protein ligase activity"/>
    <property type="evidence" value="ECO:0007669"/>
    <property type="project" value="UniProtKB-EC"/>
</dbReference>
<comment type="similarity">
    <text evidence="11">Belongs to the RING-type zinc finger family. LOG2 subfamily.</text>
</comment>